<accession>A0A5C3N2G4</accession>
<dbReference type="Proteomes" id="UP000305948">
    <property type="component" value="Unassembled WGS sequence"/>
</dbReference>
<keyword evidence="3" id="KW-1185">Reference proteome</keyword>
<dbReference type="AlphaFoldDB" id="A0A5C3N2G4"/>
<proteinExistence type="predicted"/>
<protein>
    <recommendedName>
        <fullName evidence="4">Secreted protein</fullName>
    </recommendedName>
</protein>
<name>A0A5C3N2G4_9AGAM</name>
<organism evidence="2 3">
    <name type="scientific">Heliocybe sulcata</name>
    <dbReference type="NCBI Taxonomy" id="5364"/>
    <lineage>
        <taxon>Eukaryota</taxon>
        <taxon>Fungi</taxon>
        <taxon>Dikarya</taxon>
        <taxon>Basidiomycota</taxon>
        <taxon>Agaricomycotina</taxon>
        <taxon>Agaricomycetes</taxon>
        <taxon>Gloeophyllales</taxon>
        <taxon>Gloeophyllaceae</taxon>
        <taxon>Heliocybe</taxon>
    </lineage>
</organism>
<evidence type="ECO:0008006" key="4">
    <source>
        <dbReference type="Google" id="ProtNLM"/>
    </source>
</evidence>
<evidence type="ECO:0000313" key="2">
    <source>
        <dbReference type="EMBL" id="TFK47951.1"/>
    </source>
</evidence>
<gene>
    <name evidence="2" type="ORF">OE88DRAFT_1664925</name>
</gene>
<sequence>MAHSLACGSLFTLAHCFISATPKLPCSSELSSELNHSPERNLARMLYMHVDQYDIKLRAQVFSQVTPAPQPRT</sequence>
<reference evidence="2 3" key="1">
    <citation type="journal article" date="2019" name="Nat. Ecol. Evol.">
        <title>Megaphylogeny resolves global patterns of mushroom evolution.</title>
        <authorList>
            <person name="Varga T."/>
            <person name="Krizsan K."/>
            <person name="Foldi C."/>
            <person name="Dima B."/>
            <person name="Sanchez-Garcia M."/>
            <person name="Sanchez-Ramirez S."/>
            <person name="Szollosi G.J."/>
            <person name="Szarkandi J.G."/>
            <person name="Papp V."/>
            <person name="Albert L."/>
            <person name="Andreopoulos W."/>
            <person name="Angelini C."/>
            <person name="Antonin V."/>
            <person name="Barry K.W."/>
            <person name="Bougher N.L."/>
            <person name="Buchanan P."/>
            <person name="Buyck B."/>
            <person name="Bense V."/>
            <person name="Catcheside P."/>
            <person name="Chovatia M."/>
            <person name="Cooper J."/>
            <person name="Damon W."/>
            <person name="Desjardin D."/>
            <person name="Finy P."/>
            <person name="Geml J."/>
            <person name="Haridas S."/>
            <person name="Hughes K."/>
            <person name="Justo A."/>
            <person name="Karasinski D."/>
            <person name="Kautmanova I."/>
            <person name="Kiss B."/>
            <person name="Kocsube S."/>
            <person name="Kotiranta H."/>
            <person name="LaButti K.M."/>
            <person name="Lechner B.E."/>
            <person name="Liimatainen K."/>
            <person name="Lipzen A."/>
            <person name="Lukacs Z."/>
            <person name="Mihaltcheva S."/>
            <person name="Morgado L.N."/>
            <person name="Niskanen T."/>
            <person name="Noordeloos M.E."/>
            <person name="Ohm R.A."/>
            <person name="Ortiz-Santana B."/>
            <person name="Ovrebo C."/>
            <person name="Racz N."/>
            <person name="Riley R."/>
            <person name="Savchenko A."/>
            <person name="Shiryaev A."/>
            <person name="Soop K."/>
            <person name="Spirin V."/>
            <person name="Szebenyi C."/>
            <person name="Tomsovsky M."/>
            <person name="Tulloss R.E."/>
            <person name="Uehling J."/>
            <person name="Grigoriev I.V."/>
            <person name="Vagvolgyi C."/>
            <person name="Papp T."/>
            <person name="Martin F.M."/>
            <person name="Miettinen O."/>
            <person name="Hibbett D.S."/>
            <person name="Nagy L.G."/>
        </authorList>
    </citation>
    <scope>NUCLEOTIDE SEQUENCE [LARGE SCALE GENOMIC DNA]</scope>
    <source>
        <strain evidence="2 3">OMC1185</strain>
    </source>
</reference>
<feature type="chain" id="PRO_5022680504" description="Secreted protein" evidence="1">
    <location>
        <begin position="17"/>
        <end position="73"/>
    </location>
</feature>
<evidence type="ECO:0000256" key="1">
    <source>
        <dbReference type="SAM" id="SignalP"/>
    </source>
</evidence>
<keyword evidence="1" id="KW-0732">Signal</keyword>
<dbReference type="EMBL" id="ML213521">
    <property type="protein sequence ID" value="TFK47951.1"/>
    <property type="molecule type" value="Genomic_DNA"/>
</dbReference>
<evidence type="ECO:0000313" key="3">
    <source>
        <dbReference type="Proteomes" id="UP000305948"/>
    </source>
</evidence>
<feature type="signal peptide" evidence="1">
    <location>
        <begin position="1"/>
        <end position="16"/>
    </location>
</feature>